<keyword evidence="1" id="KW-0732">Signal</keyword>
<accession>A0ABD0KCR1</accession>
<dbReference type="AlphaFoldDB" id="A0ABD0KCR1"/>
<protein>
    <recommendedName>
        <fullName evidence="4">Secreted protein</fullName>
    </recommendedName>
</protein>
<organism evidence="2 3">
    <name type="scientific">Batillaria attramentaria</name>
    <dbReference type="NCBI Taxonomy" id="370345"/>
    <lineage>
        <taxon>Eukaryota</taxon>
        <taxon>Metazoa</taxon>
        <taxon>Spiralia</taxon>
        <taxon>Lophotrochozoa</taxon>
        <taxon>Mollusca</taxon>
        <taxon>Gastropoda</taxon>
        <taxon>Caenogastropoda</taxon>
        <taxon>Sorbeoconcha</taxon>
        <taxon>Cerithioidea</taxon>
        <taxon>Batillariidae</taxon>
        <taxon>Batillaria</taxon>
    </lineage>
</organism>
<reference evidence="2 3" key="1">
    <citation type="journal article" date="2023" name="Sci. Data">
        <title>Genome assembly of the Korean intertidal mud-creeper Batillaria attramentaria.</title>
        <authorList>
            <person name="Patra A.K."/>
            <person name="Ho P.T."/>
            <person name="Jun S."/>
            <person name="Lee S.J."/>
            <person name="Kim Y."/>
            <person name="Won Y.J."/>
        </authorList>
    </citation>
    <scope>NUCLEOTIDE SEQUENCE [LARGE SCALE GENOMIC DNA]</scope>
    <source>
        <strain evidence="2">Wonlab-2016</strain>
    </source>
</reference>
<proteinExistence type="predicted"/>
<evidence type="ECO:0000313" key="3">
    <source>
        <dbReference type="Proteomes" id="UP001519460"/>
    </source>
</evidence>
<keyword evidence="3" id="KW-1185">Reference proteome</keyword>
<comment type="caution">
    <text evidence="2">The sequence shown here is derived from an EMBL/GenBank/DDBJ whole genome shotgun (WGS) entry which is preliminary data.</text>
</comment>
<dbReference type="EMBL" id="JACVVK020000201">
    <property type="protein sequence ID" value="KAK7484961.1"/>
    <property type="molecule type" value="Genomic_DNA"/>
</dbReference>
<dbReference type="Proteomes" id="UP001519460">
    <property type="component" value="Unassembled WGS sequence"/>
</dbReference>
<feature type="signal peptide" evidence="1">
    <location>
        <begin position="1"/>
        <end position="26"/>
    </location>
</feature>
<gene>
    <name evidence="2" type="ORF">BaRGS_00023739</name>
</gene>
<evidence type="ECO:0000313" key="2">
    <source>
        <dbReference type="EMBL" id="KAK7484961.1"/>
    </source>
</evidence>
<evidence type="ECO:0008006" key="4">
    <source>
        <dbReference type="Google" id="ProtNLM"/>
    </source>
</evidence>
<feature type="chain" id="PRO_5044753213" description="Secreted protein" evidence="1">
    <location>
        <begin position="27"/>
        <end position="81"/>
    </location>
</feature>
<sequence length="81" mass="9165">MWGACLFHGLRLWVFVQNSGVIKSLSSVLMHACYSRLVPLQCASRVDGQERPLHAVTGGIWLEEKSELSRTVERVTNRTHD</sequence>
<name>A0ABD0KCR1_9CAEN</name>
<evidence type="ECO:0000256" key="1">
    <source>
        <dbReference type="SAM" id="SignalP"/>
    </source>
</evidence>